<proteinExistence type="predicted"/>
<name>A0ACC0WKW0_9STRA</name>
<evidence type="ECO:0000313" key="2">
    <source>
        <dbReference type="Proteomes" id="UP001163321"/>
    </source>
</evidence>
<accession>A0ACC0WKW0</accession>
<dbReference type="Proteomes" id="UP001163321">
    <property type="component" value="Chromosome 12"/>
</dbReference>
<gene>
    <name evidence="1" type="ORF">PsorP6_011310</name>
</gene>
<keyword evidence="2" id="KW-1185">Reference proteome</keyword>
<sequence length="115" mass="12881">MDAKLLLVNESSWRTTSLATASAMVSRNTAENSWKQFFMDWRTFFSAVGKYRIIPTHEKIWLGLEADAGLIRDELRADQRCSIGEGAGMFSSSMRFKSFSIKSSSSVPEQGNETS</sequence>
<organism evidence="1 2">
    <name type="scientific">Peronosclerospora sorghi</name>
    <dbReference type="NCBI Taxonomy" id="230839"/>
    <lineage>
        <taxon>Eukaryota</taxon>
        <taxon>Sar</taxon>
        <taxon>Stramenopiles</taxon>
        <taxon>Oomycota</taxon>
        <taxon>Peronosporomycetes</taxon>
        <taxon>Peronosporales</taxon>
        <taxon>Peronosporaceae</taxon>
        <taxon>Peronosclerospora</taxon>
    </lineage>
</organism>
<dbReference type="EMBL" id="CM047591">
    <property type="protein sequence ID" value="KAI9918941.1"/>
    <property type="molecule type" value="Genomic_DNA"/>
</dbReference>
<comment type="caution">
    <text evidence="1">The sequence shown here is derived from an EMBL/GenBank/DDBJ whole genome shotgun (WGS) entry which is preliminary data.</text>
</comment>
<evidence type="ECO:0000313" key="1">
    <source>
        <dbReference type="EMBL" id="KAI9918941.1"/>
    </source>
</evidence>
<protein>
    <submittedName>
        <fullName evidence="1">Uncharacterized protein</fullName>
    </submittedName>
</protein>
<reference evidence="1 2" key="1">
    <citation type="journal article" date="2022" name="bioRxiv">
        <title>The genome of the oomycete Peronosclerospora sorghi, a cosmopolitan pathogen of maize and sorghum, is inflated with dispersed pseudogenes.</title>
        <authorList>
            <person name="Fletcher K."/>
            <person name="Martin F."/>
            <person name="Isakeit T."/>
            <person name="Cavanaugh K."/>
            <person name="Magill C."/>
            <person name="Michelmore R."/>
        </authorList>
    </citation>
    <scope>NUCLEOTIDE SEQUENCE [LARGE SCALE GENOMIC DNA]</scope>
    <source>
        <strain evidence="1">P6</strain>
    </source>
</reference>